<dbReference type="CDD" id="cd00084">
    <property type="entry name" value="HMG-box_SF"/>
    <property type="match status" value="1"/>
</dbReference>
<evidence type="ECO:0000256" key="2">
    <source>
        <dbReference type="PROSITE-ProRule" id="PRU00267"/>
    </source>
</evidence>
<dbReference type="SMART" id="SM00398">
    <property type="entry name" value="HMG"/>
    <property type="match status" value="2"/>
</dbReference>
<dbReference type="InterPro" id="IPR009071">
    <property type="entry name" value="HMG_box_dom"/>
</dbReference>
<protein>
    <recommendedName>
        <fullName evidence="4">HMG box domain-containing protein</fullName>
    </recommendedName>
</protein>
<dbReference type="PROSITE" id="PS50118">
    <property type="entry name" value="HMG_BOX_2"/>
    <property type="match status" value="2"/>
</dbReference>
<reference evidence="5" key="1">
    <citation type="submission" date="2022-08" db="EMBL/GenBank/DDBJ databases">
        <authorList>
            <consortium name="DOE Joint Genome Institute"/>
            <person name="Min B."/>
            <person name="Riley R."/>
            <person name="Sierra-Patev S."/>
            <person name="Naranjo-Ortiz M."/>
            <person name="Looney B."/>
            <person name="Konkel Z."/>
            <person name="Slot J.C."/>
            <person name="Sakamoto Y."/>
            <person name="Steenwyk J.L."/>
            <person name="Rokas A."/>
            <person name="Carro J."/>
            <person name="Camarero S."/>
            <person name="Ferreira P."/>
            <person name="Molpeceres G."/>
            <person name="Ruiz-Duenas F.J."/>
            <person name="Serrano A."/>
            <person name="Henrissat B."/>
            <person name="Drula E."/>
            <person name="Hughes K.W."/>
            <person name="Mata J.L."/>
            <person name="Ishikawa N.K."/>
            <person name="Vargas-Isla R."/>
            <person name="Ushijima S."/>
            <person name="Smith C.A."/>
            <person name="Ahrendt S."/>
            <person name="Andreopoulos W."/>
            <person name="He G."/>
            <person name="Labutti K."/>
            <person name="Lipzen A."/>
            <person name="Ng V."/>
            <person name="Sandor L."/>
            <person name="Barry K."/>
            <person name="Martinez A.T."/>
            <person name="Xiao Y."/>
            <person name="Gibbons J.G."/>
            <person name="Terashima K."/>
            <person name="Hibbett D.S."/>
            <person name="Grigoriev I.V."/>
        </authorList>
    </citation>
    <scope>NUCLEOTIDE SEQUENCE</scope>
    <source>
        <strain evidence="5">TFB10827</strain>
    </source>
</reference>
<gene>
    <name evidence="5" type="ORF">F5050DRAFT_1386600</name>
</gene>
<feature type="DNA-binding region" description="HMG box" evidence="2">
    <location>
        <begin position="111"/>
        <end position="177"/>
    </location>
</feature>
<evidence type="ECO:0000259" key="4">
    <source>
        <dbReference type="PROSITE" id="PS50118"/>
    </source>
</evidence>
<comment type="caution">
    <text evidence="5">The sequence shown here is derived from an EMBL/GenBank/DDBJ whole genome shotgun (WGS) entry which is preliminary data.</text>
</comment>
<accession>A0ABQ8QGG6</accession>
<dbReference type="PANTHER" id="PTHR48112">
    <property type="entry name" value="HIGH MOBILITY GROUP PROTEIN DSP1"/>
    <property type="match status" value="1"/>
</dbReference>
<keyword evidence="1 2" id="KW-0238">DNA-binding</keyword>
<dbReference type="Gene3D" id="1.10.30.10">
    <property type="entry name" value="High mobility group box domain"/>
    <property type="match status" value="2"/>
</dbReference>
<dbReference type="EMBL" id="MU790578">
    <property type="protein sequence ID" value="KAJ3997610.1"/>
    <property type="molecule type" value="Genomic_DNA"/>
</dbReference>
<dbReference type="SUPFAM" id="SSF47095">
    <property type="entry name" value="HMG-box"/>
    <property type="match status" value="2"/>
</dbReference>
<proteinExistence type="predicted"/>
<keyword evidence="6" id="KW-1185">Reference proteome</keyword>
<dbReference type="Pfam" id="PF00505">
    <property type="entry name" value="HMG_box"/>
    <property type="match status" value="2"/>
</dbReference>
<evidence type="ECO:0000256" key="1">
    <source>
        <dbReference type="ARBA" id="ARBA00023125"/>
    </source>
</evidence>
<dbReference type="Proteomes" id="UP001163828">
    <property type="component" value="Unassembled WGS sequence"/>
</dbReference>
<dbReference type="InterPro" id="IPR036910">
    <property type="entry name" value="HMG_box_dom_sf"/>
</dbReference>
<evidence type="ECO:0000256" key="3">
    <source>
        <dbReference type="SAM" id="MobiDB-lite"/>
    </source>
</evidence>
<sequence>MISLLNARPVLRLAGTLFARPAVGPTFSRATTASSLRTFLTTTSVQFPTAKAKARAQPKDTPKPKSKSTTAKKTPTAKAPTAKKVPANKGKRVKKVVAKPKFDRKLMNPPKRHGTTPYLVFLKEYMANGIKNQISVKDLIKTAAKDWNVLSDAQKQPYSVPIQANKESFEKRYEEWFRALPPGYLRQINIKRKEKGKHIVRRPKSMKTPASNGFIYFYSEYRLANPSNDVSLPQISKNAGAAWQALAEEEKKKYNQRAQKIRSDFIQARSGA</sequence>
<organism evidence="5 6">
    <name type="scientific">Lentinula boryana</name>
    <dbReference type="NCBI Taxonomy" id="40481"/>
    <lineage>
        <taxon>Eukaryota</taxon>
        <taxon>Fungi</taxon>
        <taxon>Dikarya</taxon>
        <taxon>Basidiomycota</taxon>
        <taxon>Agaricomycotina</taxon>
        <taxon>Agaricomycetes</taxon>
        <taxon>Agaricomycetidae</taxon>
        <taxon>Agaricales</taxon>
        <taxon>Marasmiineae</taxon>
        <taxon>Omphalotaceae</taxon>
        <taxon>Lentinula</taxon>
    </lineage>
</organism>
<dbReference type="InterPro" id="IPR050342">
    <property type="entry name" value="HMGB"/>
</dbReference>
<feature type="compositionally biased region" description="Low complexity" evidence="3">
    <location>
        <begin position="67"/>
        <end position="87"/>
    </location>
</feature>
<evidence type="ECO:0000313" key="5">
    <source>
        <dbReference type="EMBL" id="KAJ3997610.1"/>
    </source>
</evidence>
<feature type="DNA-binding region" description="HMG box" evidence="2">
    <location>
        <begin position="206"/>
        <end position="272"/>
    </location>
</feature>
<dbReference type="PANTHER" id="PTHR48112:SF22">
    <property type="entry name" value="MITOCHONDRIAL TRANSCRIPTION FACTOR A, ISOFORM B"/>
    <property type="match status" value="1"/>
</dbReference>
<evidence type="ECO:0000313" key="6">
    <source>
        <dbReference type="Proteomes" id="UP001163828"/>
    </source>
</evidence>
<keyword evidence="2" id="KW-0539">Nucleus</keyword>
<name>A0ABQ8QGG6_9AGAR</name>
<feature type="domain" description="HMG box" evidence="4">
    <location>
        <begin position="111"/>
        <end position="177"/>
    </location>
</feature>
<feature type="domain" description="HMG box" evidence="4">
    <location>
        <begin position="206"/>
        <end position="272"/>
    </location>
</feature>
<feature type="region of interest" description="Disordered" evidence="3">
    <location>
        <begin position="47"/>
        <end position="94"/>
    </location>
</feature>